<proteinExistence type="predicted"/>
<evidence type="ECO:0000313" key="1">
    <source>
        <dbReference type="EMBL" id="JAE29502.1"/>
    </source>
</evidence>
<accession>A0A0A9GY97</accession>
<protein>
    <submittedName>
        <fullName evidence="1">Uncharacterized protein</fullName>
    </submittedName>
</protein>
<name>A0A0A9GY97_ARUDO</name>
<reference evidence="1" key="1">
    <citation type="submission" date="2014-09" db="EMBL/GenBank/DDBJ databases">
        <authorList>
            <person name="Magalhaes I.L.F."/>
            <person name="Oliveira U."/>
            <person name="Santos F.R."/>
            <person name="Vidigal T.H.D.A."/>
            <person name="Brescovit A.D."/>
            <person name="Santos A.J."/>
        </authorList>
    </citation>
    <scope>NUCLEOTIDE SEQUENCE</scope>
    <source>
        <tissue evidence="1">Shoot tissue taken approximately 20 cm above the soil surface</tissue>
    </source>
</reference>
<reference evidence="1" key="2">
    <citation type="journal article" date="2015" name="Data Brief">
        <title>Shoot transcriptome of the giant reed, Arundo donax.</title>
        <authorList>
            <person name="Barrero R.A."/>
            <person name="Guerrero F.D."/>
            <person name="Moolhuijzen P."/>
            <person name="Goolsby J.A."/>
            <person name="Tidwell J."/>
            <person name="Bellgard S.E."/>
            <person name="Bellgard M.I."/>
        </authorList>
    </citation>
    <scope>NUCLEOTIDE SEQUENCE</scope>
    <source>
        <tissue evidence="1">Shoot tissue taken approximately 20 cm above the soil surface</tissue>
    </source>
</reference>
<organism evidence="1">
    <name type="scientific">Arundo donax</name>
    <name type="common">Giant reed</name>
    <name type="synonym">Donax arundinaceus</name>
    <dbReference type="NCBI Taxonomy" id="35708"/>
    <lineage>
        <taxon>Eukaryota</taxon>
        <taxon>Viridiplantae</taxon>
        <taxon>Streptophyta</taxon>
        <taxon>Embryophyta</taxon>
        <taxon>Tracheophyta</taxon>
        <taxon>Spermatophyta</taxon>
        <taxon>Magnoliopsida</taxon>
        <taxon>Liliopsida</taxon>
        <taxon>Poales</taxon>
        <taxon>Poaceae</taxon>
        <taxon>PACMAD clade</taxon>
        <taxon>Arundinoideae</taxon>
        <taxon>Arundineae</taxon>
        <taxon>Arundo</taxon>
    </lineage>
</organism>
<dbReference type="EMBL" id="GBRH01168394">
    <property type="protein sequence ID" value="JAE29502.1"/>
    <property type="molecule type" value="Transcribed_RNA"/>
</dbReference>
<sequence length="10" mass="1223">MYCISCFSIR</sequence>